<evidence type="ECO:0000313" key="2">
    <source>
        <dbReference type="EMBL" id="ERL08442.1"/>
    </source>
</evidence>
<feature type="transmembrane region" description="Helical" evidence="1">
    <location>
        <begin position="78"/>
        <end position="104"/>
    </location>
</feature>
<dbReference type="Proteomes" id="UP000016638">
    <property type="component" value="Unassembled WGS sequence"/>
</dbReference>
<feature type="transmembrane region" description="Helical" evidence="1">
    <location>
        <begin position="116"/>
        <end position="137"/>
    </location>
</feature>
<dbReference type="EMBL" id="AWEZ01000044">
    <property type="protein sequence ID" value="ERL08442.1"/>
    <property type="molecule type" value="Genomic_DNA"/>
</dbReference>
<accession>U2UZ99</accession>
<proteinExistence type="predicted"/>
<keyword evidence="1" id="KW-0812">Transmembrane</keyword>
<dbReference type="AlphaFoldDB" id="U2UZ99"/>
<keyword evidence="1" id="KW-1133">Transmembrane helix</keyword>
<protein>
    <submittedName>
        <fullName evidence="2">Uncharacterized protein</fullName>
    </submittedName>
</protein>
<dbReference type="PATRIC" id="fig|1125712.3.peg.1085"/>
<keyword evidence="1" id="KW-0472">Membrane</keyword>
<evidence type="ECO:0000256" key="1">
    <source>
        <dbReference type="SAM" id="Phobius"/>
    </source>
</evidence>
<evidence type="ECO:0000313" key="3">
    <source>
        <dbReference type="Proteomes" id="UP000016638"/>
    </source>
</evidence>
<feature type="transmembrane region" description="Helical" evidence="1">
    <location>
        <begin position="38"/>
        <end position="66"/>
    </location>
</feature>
<name>U2UZ99_9ACTN</name>
<dbReference type="RefSeq" id="WP_021725945.1">
    <property type="nucleotide sequence ID" value="NZ_AWEZ01000044.1"/>
</dbReference>
<gene>
    <name evidence="2" type="ORF">HMPREF1316_1968</name>
</gene>
<comment type="caution">
    <text evidence="2">The sequence shown here is derived from an EMBL/GenBank/DDBJ whole genome shotgun (WGS) entry which is preliminary data.</text>
</comment>
<sequence>MLALGIVMLVLACCSIYFFVDTYNTEMRLNGMHESGSSYLAVSIGYMFGLMFAAFSFPAIGSLTLFHRITPVRVIVNAVFAAPMLMLAFSMLGIAVSAIASSSIMGPLPVLESIEFLVFVVIPFVYTVCLVACGMRLRREQMARCRAHDPSPAA</sequence>
<keyword evidence="3" id="KW-1185">Reference proteome</keyword>
<organism evidence="2 3">
    <name type="scientific">Olsenella profusa F0195</name>
    <dbReference type="NCBI Taxonomy" id="1125712"/>
    <lineage>
        <taxon>Bacteria</taxon>
        <taxon>Bacillati</taxon>
        <taxon>Actinomycetota</taxon>
        <taxon>Coriobacteriia</taxon>
        <taxon>Coriobacteriales</taxon>
        <taxon>Atopobiaceae</taxon>
        <taxon>Olsenella</taxon>
    </lineage>
</organism>
<reference evidence="2 3" key="1">
    <citation type="submission" date="2013-08" db="EMBL/GenBank/DDBJ databases">
        <authorList>
            <person name="Durkin A.S."/>
            <person name="Haft D.R."/>
            <person name="McCorrison J."/>
            <person name="Torralba M."/>
            <person name="Gillis M."/>
            <person name="Haft D.H."/>
            <person name="Methe B."/>
            <person name="Sutton G."/>
            <person name="Nelson K.E."/>
        </authorList>
    </citation>
    <scope>NUCLEOTIDE SEQUENCE [LARGE SCALE GENOMIC DNA]</scope>
    <source>
        <strain evidence="2 3">F0195</strain>
    </source>
</reference>